<dbReference type="AlphaFoldDB" id="A0A7R9LK25"/>
<feature type="transmembrane region" description="Helical" evidence="14">
    <location>
        <begin position="188"/>
        <end position="206"/>
    </location>
</feature>
<dbReference type="GO" id="GO:0004768">
    <property type="term" value="F:stearoyl-CoA 9-desaturase activity"/>
    <property type="evidence" value="ECO:0007669"/>
    <property type="project" value="TreeGrafter"/>
</dbReference>
<feature type="compositionally biased region" description="Basic and acidic residues" evidence="13">
    <location>
        <begin position="12"/>
        <end position="26"/>
    </location>
</feature>
<feature type="transmembrane region" description="Helical" evidence="14">
    <location>
        <begin position="43"/>
        <end position="61"/>
    </location>
</feature>
<proteinExistence type="inferred from homology"/>
<dbReference type="Proteomes" id="UP000728032">
    <property type="component" value="Unassembled WGS sequence"/>
</dbReference>
<comment type="subcellular location">
    <subcellularLocation>
        <location evidence="1">Membrane</location>
        <topology evidence="1">Multi-pass membrane protein</topology>
    </subcellularLocation>
</comment>
<evidence type="ECO:0000256" key="10">
    <source>
        <dbReference type="ARBA" id="ARBA00023136"/>
    </source>
</evidence>
<dbReference type="PRINTS" id="PR00075">
    <property type="entry name" value="FACDDSATRASE"/>
</dbReference>
<reference evidence="16" key="1">
    <citation type="submission" date="2020-11" db="EMBL/GenBank/DDBJ databases">
        <authorList>
            <person name="Tran Van P."/>
        </authorList>
    </citation>
    <scope>NUCLEOTIDE SEQUENCE</scope>
</reference>
<sequence>MAPVGRSAESVPHYEDTAEVVPKSDDQNNANNEYKLQIVWRNVLLMGSLHIGALYGAYIMLTDAKYQTVIAWFLMYMSSGLGITAGAHRLWSHRSYRANFAMRSLLTVFNTMALQNSIYDWCRDHRVHHKFSETHADPHNANRGFFFAHVGWLLCRKHPDVTTKGRIVDLSDLMDDPLVRFQHKNYRFLILIFCVILPTLIPYLLWSETFTWLINSAAHLYGNRPYDTTINPSLILLTFKHLVRGITIITTPFPASELDWKYNWNFTTLFIDFFAKIGWAYDRKKVSYDMVSARVKRTGDKTLNVSKRLNDNFITHCTKHT</sequence>
<evidence type="ECO:0000256" key="11">
    <source>
        <dbReference type="ARBA" id="ARBA00023160"/>
    </source>
</evidence>
<evidence type="ECO:0000256" key="14">
    <source>
        <dbReference type="SAM" id="Phobius"/>
    </source>
</evidence>
<keyword evidence="8" id="KW-0408">Iron</keyword>
<dbReference type="EMBL" id="CAJPVJ010001270">
    <property type="protein sequence ID" value="CAG2164427.1"/>
    <property type="molecule type" value="Genomic_DNA"/>
</dbReference>
<evidence type="ECO:0000256" key="7">
    <source>
        <dbReference type="ARBA" id="ARBA00023002"/>
    </source>
</evidence>
<evidence type="ECO:0000313" key="17">
    <source>
        <dbReference type="Proteomes" id="UP000728032"/>
    </source>
</evidence>
<protein>
    <recommendedName>
        <fullName evidence="15">Fatty acid desaturase domain-containing protein</fullName>
    </recommendedName>
</protein>
<accession>A0A7R9LK25</accession>
<keyword evidence="5" id="KW-0276">Fatty acid metabolism</keyword>
<evidence type="ECO:0000256" key="12">
    <source>
        <dbReference type="RuleBase" id="RU000581"/>
    </source>
</evidence>
<comment type="domain">
    <text evidence="12">The histidine box domains are involved in binding the catalytic metal ions.</text>
</comment>
<evidence type="ECO:0000256" key="6">
    <source>
        <dbReference type="ARBA" id="ARBA00022989"/>
    </source>
</evidence>
<keyword evidence="7 12" id="KW-0560">Oxidoreductase</keyword>
<organism evidence="16">
    <name type="scientific">Oppiella nova</name>
    <dbReference type="NCBI Taxonomy" id="334625"/>
    <lineage>
        <taxon>Eukaryota</taxon>
        <taxon>Metazoa</taxon>
        <taxon>Ecdysozoa</taxon>
        <taxon>Arthropoda</taxon>
        <taxon>Chelicerata</taxon>
        <taxon>Arachnida</taxon>
        <taxon>Acari</taxon>
        <taxon>Acariformes</taxon>
        <taxon>Sarcoptiformes</taxon>
        <taxon>Oribatida</taxon>
        <taxon>Brachypylina</taxon>
        <taxon>Oppioidea</taxon>
        <taxon>Oppiidae</taxon>
        <taxon>Oppiella</taxon>
    </lineage>
</organism>
<dbReference type="PANTHER" id="PTHR11351:SF31">
    <property type="entry name" value="DESATURASE 1, ISOFORM A-RELATED"/>
    <property type="match status" value="1"/>
</dbReference>
<keyword evidence="6 14" id="KW-1133">Transmembrane helix</keyword>
<keyword evidence="10 14" id="KW-0472">Membrane</keyword>
<feature type="domain" description="Fatty acid desaturase" evidence="15">
    <location>
        <begin position="70"/>
        <end position="215"/>
    </location>
</feature>
<keyword evidence="3 12" id="KW-0444">Lipid biosynthesis</keyword>
<evidence type="ECO:0000256" key="5">
    <source>
        <dbReference type="ARBA" id="ARBA00022832"/>
    </source>
</evidence>
<dbReference type="Pfam" id="PF00487">
    <property type="entry name" value="FA_desaturase"/>
    <property type="match status" value="1"/>
</dbReference>
<keyword evidence="17" id="KW-1185">Reference proteome</keyword>
<evidence type="ECO:0000256" key="8">
    <source>
        <dbReference type="ARBA" id="ARBA00023004"/>
    </source>
</evidence>
<dbReference type="GO" id="GO:0005789">
    <property type="term" value="C:endoplasmic reticulum membrane"/>
    <property type="evidence" value="ECO:0007669"/>
    <property type="project" value="TreeGrafter"/>
</dbReference>
<feature type="transmembrane region" description="Helical" evidence="14">
    <location>
        <begin position="67"/>
        <end position="87"/>
    </location>
</feature>
<dbReference type="EMBL" id="OC916095">
    <property type="protein sequence ID" value="CAD7643141.1"/>
    <property type="molecule type" value="Genomic_DNA"/>
</dbReference>
<evidence type="ECO:0000256" key="9">
    <source>
        <dbReference type="ARBA" id="ARBA00023098"/>
    </source>
</evidence>
<dbReference type="CDD" id="cd03505">
    <property type="entry name" value="Delta9-FADS-like"/>
    <property type="match status" value="1"/>
</dbReference>
<comment type="similarity">
    <text evidence="2 12">Belongs to the fatty acid desaturase type 1 family.</text>
</comment>
<dbReference type="GO" id="GO:0005506">
    <property type="term" value="F:iron ion binding"/>
    <property type="evidence" value="ECO:0007669"/>
    <property type="project" value="TreeGrafter"/>
</dbReference>
<dbReference type="InterPro" id="IPR015876">
    <property type="entry name" value="Acyl-CoA_DS"/>
</dbReference>
<evidence type="ECO:0000256" key="2">
    <source>
        <dbReference type="ARBA" id="ARBA00009295"/>
    </source>
</evidence>
<evidence type="ECO:0000256" key="3">
    <source>
        <dbReference type="ARBA" id="ARBA00022516"/>
    </source>
</evidence>
<keyword evidence="11 12" id="KW-0275">Fatty acid biosynthesis</keyword>
<keyword evidence="9" id="KW-0443">Lipid metabolism</keyword>
<keyword evidence="4 12" id="KW-0812">Transmembrane</keyword>
<gene>
    <name evidence="16" type="ORF">ONB1V03_LOCUS3981</name>
</gene>
<evidence type="ECO:0000256" key="1">
    <source>
        <dbReference type="ARBA" id="ARBA00004141"/>
    </source>
</evidence>
<dbReference type="InterPro" id="IPR005804">
    <property type="entry name" value="FA_desaturase_dom"/>
</dbReference>
<dbReference type="PANTHER" id="PTHR11351">
    <property type="entry name" value="ACYL-COA DESATURASE"/>
    <property type="match status" value="1"/>
</dbReference>
<dbReference type="GO" id="GO:0006636">
    <property type="term" value="P:unsaturated fatty acid biosynthetic process"/>
    <property type="evidence" value="ECO:0007669"/>
    <property type="project" value="TreeGrafter"/>
</dbReference>
<comment type="cofactor">
    <cofactor evidence="12">
        <name>Fe(2+)</name>
        <dbReference type="ChEBI" id="CHEBI:29033"/>
    </cofactor>
</comment>
<evidence type="ECO:0000313" key="16">
    <source>
        <dbReference type="EMBL" id="CAD7643141.1"/>
    </source>
</evidence>
<dbReference type="OrthoDB" id="10260134at2759"/>
<evidence type="ECO:0000256" key="13">
    <source>
        <dbReference type="SAM" id="MobiDB-lite"/>
    </source>
</evidence>
<feature type="region of interest" description="Disordered" evidence="13">
    <location>
        <begin position="1"/>
        <end position="26"/>
    </location>
</feature>
<evidence type="ECO:0000259" key="15">
    <source>
        <dbReference type="Pfam" id="PF00487"/>
    </source>
</evidence>
<evidence type="ECO:0000256" key="4">
    <source>
        <dbReference type="ARBA" id="ARBA00022692"/>
    </source>
</evidence>
<name>A0A7R9LK25_9ACAR</name>